<comment type="similarity">
    <text evidence="4 10">Belongs to the NAD(P)-dependent epimerase/dehydratase family.</text>
</comment>
<reference evidence="12 13" key="1">
    <citation type="journal article" date="2016" name="Nat. Commun.">
        <title>Thousands of microbial genomes shed light on interconnected biogeochemical processes in an aquifer system.</title>
        <authorList>
            <person name="Anantharaman K."/>
            <person name="Brown C.T."/>
            <person name="Hug L.A."/>
            <person name="Sharon I."/>
            <person name="Castelle C.J."/>
            <person name="Probst A.J."/>
            <person name="Thomas B.C."/>
            <person name="Singh A."/>
            <person name="Wilkins M.J."/>
            <person name="Karaoz U."/>
            <person name="Brodie E.L."/>
            <person name="Williams K.H."/>
            <person name="Hubbard S.S."/>
            <person name="Banfield J.F."/>
        </authorList>
    </citation>
    <scope>NUCLEOTIDE SEQUENCE [LARGE SCALE GENOMIC DNA]</scope>
</reference>
<dbReference type="SUPFAM" id="SSF51735">
    <property type="entry name" value="NAD(P)-binding Rossmann-fold domains"/>
    <property type="match status" value="1"/>
</dbReference>
<dbReference type="InterPro" id="IPR036291">
    <property type="entry name" value="NAD(P)-bd_dom_sf"/>
</dbReference>
<evidence type="ECO:0000313" key="12">
    <source>
        <dbReference type="EMBL" id="OGK30455.1"/>
    </source>
</evidence>
<gene>
    <name evidence="12" type="ORF">A3F29_00430</name>
</gene>
<evidence type="ECO:0000256" key="7">
    <source>
        <dbReference type="ARBA" id="ARBA00023027"/>
    </source>
</evidence>
<proteinExistence type="inferred from homology"/>
<comment type="cofactor">
    <cofactor evidence="2 10">
        <name>NAD(+)</name>
        <dbReference type="ChEBI" id="CHEBI:57540"/>
    </cofactor>
</comment>
<protein>
    <recommendedName>
        <fullName evidence="6 10">UDP-glucose 4-epimerase</fullName>
        <ecNumber evidence="5 10">5.1.3.2</ecNumber>
    </recommendedName>
</protein>
<comment type="subunit">
    <text evidence="10">Homodimer.</text>
</comment>
<comment type="pathway">
    <text evidence="3 10">Carbohydrate metabolism; galactose metabolism.</text>
</comment>
<comment type="catalytic activity">
    <reaction evidence="1 10">
        <text>UDP-alpha-D-glucose = UDP-alpha-D-galactose</text>
        <dbReference type="Rhea" id="RHEA:22168"/>
        <dbReference type="ChEBI" id="CHEBI:58885"/>
        <dbReference type="ChEBI" id="CHEBI:66914"/>
        <dbReference type="EC" id="5.1.3.2"/>
    </reaction>
</comment>
<dbReference type="UniPathway" id="UPA00214"/>
<dbReference type="Proteomes" id="UP000177199">
    <property type="component" value="Unassembled WGS sequence"/>
</dbReference>
<evidence type="ECO:0000256" key="1">
    <source>
        <dbReference type="ARBA" id="ARBA00000083"/>
    </source>
</evidence>
<dbReference type="GO" id="GO:0033499">
    <property type="term" value="P:galactose catabolic process via UDP-galactose, Leloir pathway"/>
    <property type="evidence" value="ECO:0007669"/>
    <property type="project" value="TreeGrafter"/>
</dbReference>
<feature type="domain" description="NAD-dependent epimerase/dehydratase" evidence="11">
    <location>
        <begin position="3"/>
        <end position="251"/>
    </location>
</feature>
<evidence type="ECO:0000256" key="6">
    <source>
        <dbReference type="ARBA" id="ARBA00018569"/>
    </source>
</evidence>
<dbReference type="Pfam" id="PF01370">
    <property type="entry name" value="Epimerase"/>
    <property type="match status" value="1"/>
</dbReference>
<comment type="caution">
    <text evidence="12">The sequence shown here is derived from an EMBL/GenBank/DDBJ whole genome shotgun (WGS) entry which is preliminary data.</text>
</comment>
<dbReference type="Gene3D" id="3.40.50.720">
    <property type="entry name" value="NAD(P)-binding Rossmann-like Domain"/>
    <property type="match status" value="1"/>
</dbReference>
<evidence type="ECO:0000256" key="2">
    <source>
        <dbReference type="ARBA" id="ARBA00001911"/>
    </source>
</evidence>
<evidence type="ECO:0000256" key="4">
    <source>
        <dbReference type="ARBA" id="ARBA00007637"/>
    </source>
</evidence>
<dbReference type="NCBIfam" id="TIGR01179">
    <property type="entry name" value="galE"/>
    <property type="match status" value="1"/>
</dbReference>
<dbReference type="PANTHER" id="PTHR43725">
    <property type="entry name" value="UDP-GLUCOSE 4-EPIMERASE"/>
    <property type="match status" value="1"/>
</dbReference>
<evidence type="ECO:0000259" key="11">
    <source>
        <dbReference type="Pfam" id="PF01370"/>
    </source>
</evidence>
<accession>A0A1F7HH91</accession>
<dbReference type="AlphaFoldDB" id="A0A1F7HH91"/>
<dbReference type="CDD" id="cd05247">
    <property type="entry name" value="UDP_G4E_1_SDR_e"/>
    <property type="match status" value="1"/>
</dbReference>
<dbReference type="GO" id="GO:0003978">
    <property type="term" value="F:UDP-glucose 4-epimerase activity"/>
    <property type="evidence" value="ECO:0007669"/>
    <property type="project" value="UniProtKB-UniRule"/>
</dbReference>
<evidence type="ECO:0000256" key="8">
    <source>
        <dbReference type="ARBA" id="ARBA00023235"/>
    </source>
</evidence>
<name>A0A1F7HH91_9BACT</name>
<dbReference type="InterPro" id="IPR005886">
    <property type="entry name" value="UDP_G4E"/>
</dbReference>
<dbReference type="EC" id="5.1.3.2" evidence="5 10"/>
<dbReference type="InterPro" id="IPR001509">
    <property type="entry name" value="Epimerase_deHydtase"/>
</dbReference>
<evidence type="ECO:0000313" key="13">
    <source>
        <dbReference type="Proteomes" id="UP000177199"/>
    </source>
</evidence>
<keyword evidence="8 10" id="KW-0413">Isomerase</keyword>
<keyword evidence="7 10" id="KW-0520">NAD</keyword>
<evidence type="ECO:0000256" key="9">
    <source>
        <dbReference type="ARBA" id="ARBA00023277"/>
    </source>
</evidence>
<dbReference type="Gene3D" id="3.90.25.10">
    <property type="entry name" value="UDP-galactose 4-epimerase, domain 1"/>
    <property type="match status" value="1"/>
</dbReference>
<dbReference type="EMBL" id="MFZV01000044">
    <property type="protein sequence ID" value="OGK30455.1"/>
    <property type="molecule type" value="Genomic_DNA"/>
</dbReference>
<evidence type="ECO:0000256" key="10">
    <source>
        <dbReference type="RuleBase" id="RU366046"/>
    </source>
</evidence>
<keyword evidence="9 10" id="KW-0119">Carbohydrate metabolism</keyword>
<evidence type="ECO:0000256" key="3">
    <source>
        <dbReference type="ARBA" id="ARBA00004947"/>
    </source>
</evidence>
<organism evidence="12 13">
    <name type="scientific">Candidatus Roizmanbacteria bacterium RIFCSPHIGHO2_12_FULL_33_9</name>
    <dbReference type="NCBI Taxonomy" id="1802045"/>
    <lineage>
        <taxon>Bacteria</taxon>
        <taxon>Candidatus Roizmaniibacteriota</taxon>
    </lineage>
</organism>
<evidence type="ECO:0000256" key="5">
    <source>
        <dbReference type="ARBA" id="ARBA00013189"/>
    </source>
</evidence>
<sequence length="327" mass="36848">MKILVTGGAGYIGSFMVRRLLEKKYDITVLDNLERGNQQAVDNRAVFVKGDILDDRFIKSLFKDDSFDCILHFAGYISMEESIKDPGLYFRNNTYGALNLIESSVKNGVKKFIFSSTAGVYGNPIKTPIPEDHPTNPTNPYGESKLMVEKILLWYSKIFGLNFVSLRYFNAAGASLDGSVGENHIPESHIIPLAIRAALQNSEFNLYGDDYKTPDGTCIRDYIHVIDLVGAHILALEKLQNDKGQYFYNVGTGEGYSNKEVLEMIKKISKKDLKIKITKRRPGDAEILIADPTKIGKELGFSPKYSDLETIVKTAWEWHKNNLKFKI</sequence>
<dbReference type="PANTHER" id="PTHR43725:SF53">
    <property type="entry name" value="UDP-ARABINOSE 4-EPIMERASE 1"/>
    <property type="match status" value="1"/>
</dbReference>